<dbReference type="InterPro" id="IPR015895">
    <property type="entry name" value="4pyrrol_synth_GluRdtase_N"/>
</dbReference>
<evidence type="ECO:0000256" key="11">
    <source>
        <dbReference type="PIRSR" id="PIRSR000445-3"/>
    </source>
</evidence>
<feature type="domain" description="Tetrapyrrole biosynthesis glutamyl-tRNA reductase dimerisation" evidence="14">
    <location>
        <begin position="285"/>
        <end position="358"/>
    </location>
</feature>
<evidence type="ECO:0000256" key="2">
    <source>
        <dbReference type="ARBA" id="ARBA00005916"/>
    </source>
</evidence>
<feature type="site" description="Important for activity" evidence="8 12">
    <location>
        <position position="75"/>
    </location>
</feature>
<dbReference type="PANTHER" id="PTHR43013">
    <property type="entry name" value="GLUTAMYL-TRNA REDUCTASE"/>
    <property type="match status" value="1"/>
</dbReference>
<dbReference type="Pfam" id="PF05201">
    <property type="entry name" value="GlutR_N"/>
    <property type="match status" value="1"/>
</dbReference>
<reference evidence="17 18" key="1">
    <citation type="journal article" date="2013" name="Genome Announc.">
        <title>Draft Genome Sequence of a Highly Flagellated, Fast-Swimming Archaeon, Methanocaldococcus villosus Strain KIN24-T80 (DSM 22612).</title>
        <authorList>
            <person name="Thennarasu S."/>
            <person name="Polireddy D."/>
            <person name="Antony A."/>
            <person name="Yada M.R."/>
            <person name="Algarawi S."/>
            <person name="Sivakumar N."/>
        </authorList>
    </citation>
    <scope>NUCLEOTIDE SEQUENCE [LARGE SCALE GENOMIC DNA]</scope>
    <source>
        <strain evidence="17 18">KIN24-T80</strain>
    </source>
</reference>
<keyword evidence="18" id="KW-1185">Reference proteome</keyword>
<keyword evidence="5 8" id="KW-0560">Oxidoreductase</keyword>
<protein>
    <recommendedName>
        <fullName evidence="3 8">Glutamyl-tRNA reductase</fullName>
        <shortName evidence="8">GluTR</shortName>
        <ecNumber evidence="3 8">1.2.1.70</ecNumber>
    </recommendedName>
</protein>
<dbReference type="NCBIfam" id="TIGR01035">
    <property type="entry name" value="hemA"/>
    <property type="match status" value="1"/>
</dbReference>
<organism evidence="17 18">
    <name type="scientific">Methanocaldococcus villosus KIN24-T80</name>
    <dbReference type="NCBI Taxonomy" id="1069083"/>
    <lineage>
        <taxon>Archaea</taxon>
        <taxon>Methanobacteriati</taxon>
        <taxon>Methanobacteriota</taxon>
        <taxon>Methanomada group</taxon>
        <taxon>Methanococci</taxon>
        <taxon>Methanococcales</taxon>
        <taxon>Methanocaldococcaceae</taxon>
        <taxon>Methanocaldococcus</taxon>
    </lineage>
</organism>
<dbReference type="InterPro" id="IPR018214">
    <property type="entry name" value="GluRdtase_CS"/>
</dbReference>
<comment type="miscellaneous">
    <text evidence="8">During catalysis, the active site Cys acts as a nucleophile attacking the alpha-carbonyl group of tRNA-bound glutamate with the formation of a thioester intermediate between enzyme and glutamate, and the concomitant release of tRNA(Glu). The thioester intermediate is finally reduced by direct hydride transfer from NADPH, to form the product GSA.</text>
</comment>
<evidence type="ECO:0000256" key="6">
    <source>
        <dbReference type="ARBA" id="ARBA00023244"/>
    </source>
</evidence>
<feature type="binding site" evidence="8 10">
    <location>
        <position position="96"/>
    </location>
    <ligand>
        <name>substrate</name>
    </ligand>
</feature>
<dbReference type="Gene3D" id="1.10.1200.70">
    <property type="entry name" value="Glutamyl tRNA-reductase dimerization domain"/>
    <property type="match status" value="1"/>
</dbReference>
<evidence type="ECO:0000256" key="3">
    <source>
        <dbReference type="ARBA" id="ARBA00012970"/>
    </source>
</evidence>
<keyword evidence="6 8" id="KW-0627">Porphyrin biosynthesis</keyword>
<dbReference type="Proteomes" id="UP000053695">
    <property type="component" value="Unassembled WGS sequence"/>
</dbReference>
<dbReference type="GO" id="GO:0050661">
    <property type="term" value="F:NADP binding"/>
    <property type="evidence" value="ECO:0007669"/>
    <property type="project" value="InterPro"/>
</dbReference>
<comment type="function">
    <text evidence="8">Catalyzes the NADPH-dependent reduction of glutamyl-tRNA(Glu) to glutamate 1-semialdehyde (GSA).</text>
</comment>
<dbReference type="PANTHER" id="PTHR43013:SF1">
    <property type="entry name" value="GLUTAMYL-TRNA REDUCTASE"/>
    <property type="match status" value="1"/>
</dbReference>
<dbReference type="Gene3D" id="3.30.460.30">
    <property type="entry name" value="Glutamyl-tRNA reductase, N-terminal domain"/>
    <property type="match status" value="1"/>
</dbReference>
<dbReference type="GO" id="GO:0019353">
    <property type="term" value="P:protoporphyrinogen IX biosynthetic process from glutamate"/>
    <property type="evidence" value="ECO:0007669"/>
    <property type="project" value="TreeGrafter"/>
</dbReference>
<comment type="catalytic activity">
    <reaction evidence="7 8 13">
        <text>(S)-4-amino-5-oxopentanoate + tRNA(Glu) + NADP(+) = L-glutamyl-tRNA(Glu) + NADPH + H(+)</text>
        <dbReference type="Rhea" id="RHEA:12344"/>
        <dbReference type="Rhea" id="RHEA-COMP:9663"/>
        <dbReference type="Rhea" id="RHEA-COMP:9680"/>
        <dbReference type="ChEBI" id="CHEBI:15378"/>
        <dbReference type="ChEBI" id="CHEBI:57501"/>
        <dbReference type="ChEBI" id="CHEBI:57783"/>
        <dbReference type="ChEBI" id="CHEBI:58349"/>
        <dbReference type="ChEBI" id="CHEBI:78442"/>
        <dbReference type="ChEBI" id="CHEBI:78520"/>
        <dbReference type="EC" id="1.2.1.70"/>
    </reaction>
</comment>
<evidence type="ECO:0000256" key="9">
    <source>
        <dbReference type="PIRSR" id="PIRSR000445-1"/>
    </source>
</evidence>
<dbReference type="Pfam" id="PF00745">
    <property type="entry name" value="GlutR_dimer"/>
    <property type="match status" value="1"/>
</dbReference>
<evidence type="ECO:0000259" key="15">
    <source>
        <dbReference type="Pfam" id="PF01488"/>
    </source>
</evidence>
<feature type="binding site" evidence="8 10">
    <location>
        <position position="85"/>
    </location>
    <ligand>
        <name>substrate</name>
    </ligand>
</feature>
<dbReference type="CDD" id="cd05213">
    <property type="entry name" value="NAD_bind_Glutamyl_tRNA_reduct"/>
    <property type="match status" value="1"/>
</dbReference>
<comment type="caution">
    <text evidence="17">The sequence shown here is derived from an EMBL/GenBank/DDBJ whole genome shotgun (WGS) entry which is preliminary data.</text>
</comment>
<dbReference type="OrthoDB" id="4562at2157"/>
<evidence type="ECO:0000259" key="16">
    <source>
        <dbReference type="Pfam" id="PF05201"/>
    </source>
</evidence>
<evidence type="ECO:0000256" key="4">
    <source>
        <dbReference type="ARBA" id="ARBA00022857"/>
    </source>
</evidence>
<evidence type="ECO:0000259" key="14">
    <source>
        <dbReference type="Pfam" id="PF00745"/>
    </source>
</evidence>
<comment type="pathway">
    <text evidence="1 8 13">Porphyrin-containing compound metabolism; protoporphyrin-IX biosynthesis; 5-aminolevulinate from L-glutamyl-tRNA(Glu): step 1/2.</text>
</comment>
<dbReference type="SUPFAM" id="SSF69075">
    <property type="entry name" value="Glutamyl tRNA-reductase dimerization domain"/>
    <property type="match status" value="1"/>
</dbReference>
<dbReference type="SUPFAM" id="SSF69742">
    <property type="entry name" value="Glutamyl tRNA-reductase catalytic, N-terminal domain"/>
    <property type="match status" value="1"/>
</dbReference>
<gene>
    <name evidence="8 17" type="primary">hemA</name>
    <name evidence="17" type="ORF">J422_04825</name>
</gene>
<accession>N6VXR8</accession>
<dbReference type="Gene3D" id="3.40.50.720">
    <property type="entry name" value="NAD(P)-binding Rossmann-like Domain"/>
    <property type="match status" value="1"/>
</dbReference>
<evidence type="ECO:0000256" key="1">
    <source>
        <dbReference type="ARBA" id="ARBA00005059"/>
    </source>
</evidence>
<feature type="binding site" evidence="8 10">
    <location>
        <begin position="90"/>
        <end position="92"/>
    </location>
    <ligand>
        <name>substrate</name>
    </ligand>
</feature>
<dbReference type="InterPro" id="IPR015896">
    <property type="entry name" value="4pyrrol_synth_GluRdtase_dimer"/>
</dbReference>
<feature type="active site" description="Nucleophile" evidence="8 9">
    <location>
        <position position="40"/>
    </location>
</feature>
<proteinExistence type="inferred from homology"/>
<dbReference type="FunFam" id="3.40.50.720:FF:000031">
    <property type="entry name" value="Glutamyl-tRNA reductase"/>
    <property type="match status" value="1"/>
</dbReference>
<dbReference type="EMBL" id="APMM01000031">
    <property type="protein sequence ID" value="ENN95937.1"/>
    <property type="molecule type" value="Genomic_DNA"/>
</dbReference>
<feature type="binding site" evidence="8 10">
    <location>
        <begin position="39"/>
        <end position="42"/>
    </location>
    <ligand>
        <name>substrate</name>
    </ligand>
</feature>
<dbReference type="SUPFAM" id="SSF51735">
    <property type="entry name" value="NAD(P)-binding Rossmann-fold domains"/>
    <property type="match status" value="1"/>
</dbReference>
<comment type="domain">
    <text evidence="8">Possesses an unusual extended V-shaped dimeric structure with each monomer consisting of three distinct domains arranged along a curved 'spinal' alpha-helix. The N-terminal catalytic domain specifically recognizes the glutamate moiety of the substrate. The second domain is the NADPH-binding domain, and the third C-terminal domain is responsible for dimerization.</text>
</comment>
<dbReference type="HAMAP" id="MF_00087">
    <property type="entry name" value="Glu_tRNA_reductase"/>
    <property type="match status" value="1"/>
</dbReference>
<name>N6VXR8_9EURY</name>
<dbReference type="InterPro" id="IPR006151">
    <property type="entry name" value="Shikm_DH/Glu-tRNA_Rdtase"/>
</dbReference>
<feature type="domain" description="Quinate/shikimate 5-dehydrogenase/glutamyl-tRNA reductase" evidence="15">
    <location>
        <begin position="147"/>
        <end position="270"/>
    </location>
</feature>
<evidence type="ECO:0000256" key="8">
    <source>
        <dbReference type="HAMAP-Rule" id="MF_00087"/>
    </source>
</evidence>
<evidence type="ECO:0000256" key="10">
    <source>
        <dbReference type="PIRSR" id="PIRSR000445-2"/>
    </source>
</evidence>
<feature type="binding site" evidence="8 11">
    <location>
        <begin position="160"/>
        <end position="165"/>
    </location>
    <ligand>
        <name>NADP(+)</name>
        <dbReference type="ChEBI" id="CHEBI:58349"/>
    </ligand>
</feature>
<dbReference type="GO" id="GO:0008883">
    <property type="term" value="F:glutamyl-tRNA reductase activity"/>
    <property type="evidence" value="ECO:0007669"/>
    <property type="project" value="UniProtKB-UniRule"/>
</dbReference>
<evidence type="ECO:0000256" key="12">
    <source>
        <dbReference type="PIRSR" id="PIRSR000445-4"/>
    </source>
</evidence>
<evidence type="ECO:0000313" key="18">
    <source>
        <dbReference type="Proteomes" id="UP000053695"/>
    </source>
</evidence>
<sequence>MIIVLKADYKKYSVNDLEKLRFNEKEFYSKYENAILLQTCNRVELIFYGYSLDEIKNIKNFEKFDLLLEDEAILHLFRLAAGLESMIVGEVQILGQIKDAFLKANIKDKRFEKIMLKIIHTGQRVREETEISKGSVSIGSAAVELAEKFGLEGKNILLIGAGEMATLVIKALKEKNVKAIIIANRTYEKALKLAKELGGIAVRFDKLKEALKYADIVISATSAPHPILTKERVMDIEETIIIDIANPRDTTDDIRELKHIKLFTIDDLKIIAEENLKRRMKEIPKVEKIIKEEFENLKKLLKELEIEEKIKDFCINLENLRIREVEKAKKLLKTRDPERVLEDFSRSFCKKIIYDLKRVLK</sequence>
<feature type="domain" description="Glutamyl-tRNA reductase N-terminal" evidence="16">
    <location>
        <begin position="7"/>
        <end position="129"/>
    </location>
</feature>
<dbReference type="InterPro" id="IPR036453">
    <property type="entry name" value="GluRdtase_dimer_dom_sf"/>
</dbReference>
<dbReference type="InterPro" id="IPR036343">
    <property type="entry name" value="GluRdtase_N_sf"/>
</dbReference>
<dbReference type="EC" id="1.2.1.70" evidence="3 8"/>
<dbReference type="AlphaFoldDB" id="N6VXR8"/>
<evidence type="ECO:0000256" key="13">
    <source>
        <dbReference type="RuleBase" id="RU000584"/>
    </source>
</evidence>
<keyword evidence="4 8" id="KW-0521">NADP</keyword>
<dbReference type="Pfam" id="PF01488">
    <property type="entry name" value="Shikimate_DH"/>
    <property type="match status" value="1"/>
</dbReference>
<dbReference type="UniPathway" id="UPA00251">
    <property type="reaction ID" value="UER00316"/>
</dbReference>
<evidence type="ECO:0000256" key="7">
    <source>
        <dbReference type="ARBA" id="ARBA00047464"/>
    </source>
</evidence>
<dbReference type="InterPro" id="IPR036291">
    <property type="entry name" value="NAD(P)-bd_dom_sf"/>
</dbReference>
<evidence type="ECO:0000256" key="5">
    <source>
        <dbReference type="ARBA" id="ARBA00023002"/>
    </source>
</evidence>
<evidence type="ECO:0000313" key="17">
    <source>
        <dbReference type="EMBL" id="ENN95937.1"/>
    </source>
</evidence>
<dbReference type="PIRSF" id="PIRSF000445">
    <property type="entry name" value="4pyrrol_synth_GluRdtase"/>
    <property type="match status" value="1"/>
</dbReference>
<dbReference type="STRING" id="1069083.GCA_000371805_00525"/>
<comment type="subunit">
    <text evidence="8">Homodimer.</text>
</comment>
<dbReference type="InterPro" id="IPR000343">
    <property type="entry name" value="4pyrrol_synth_GluRdtase"/>
</dbReference>
<dbReference type="PROSITE" id="PS00747">
    <property type="entry name" value="GLUTR"/>
    <property type="match status" value="1"/>
</dbReference>
<comment type="similarity">
    <text evidence="2 8 13">Belongs to the glutamyl-tRNA reductase family.</text>
</comment>
<dbReference type="PATRIC" id="fig|1069083.5.peg.945"/>